<evidence type="ECO:0000313" key="1">
    <source>
        <dbReference type="EMBL" id="RXJ71522.1"/>
    </source>
</evidence>
<dbReference type="Proteomes" id="UP000290287">
    <property type="component" value="Unassembled WGS sequence"/>
</dbReference>
<name>A0A4Q0YL73_9GAMM</name>
<accession>A0A4Q0YL73</accession>
<reference evidence="1 2" key="1">
    <citation type="submission" date="2017-10" db="EMBL/GenBank/DDBJ databases">
        <title>Nyctiphanis sp. nov., isolated from the stomach of the euphausiid Nyctiphanes simplex (Hansen, 1911) in the Gulf of California.</title>
        <authorList>
            <person name="Gomez-Gil B."/>
            <person name="Aguilar-Mendez M."/>
            <person name="Lopez-Cortes A."/>
            <person name="Gomez-Gutierrez J."/>
            <person name="Roque A."/>
            <person name="Lang E."/>
            <person name="Gonzalez-Castillo A."/>
        </authorList>
    </citation>
    <scope>NUCLEOTIDE SEQUENCE [LARGE SCALE GENOMIC DNA]</scope>
    <source>
        <strain evidence="1 2">CAIM 600</strain>
    </source>
</reference>
<evidence type="ECO:0000313" key="2">
    <source>
        <dbReference type="Proteomes" id="UP000290287"/>
    </source>
</evidence>
<keyword evidence="2" id="KW-1185">Reference proteome</keyword>
<gene>
    <name evidence="1" type="ORF">CS022_20765</name>
</gene>
<sequence>MATVETKDVTEDQELNVGKAKNIVETFFDFFQVRGQTTDPELIKDILKNDLFFYESELIMSEFSDTFFTPQRLDPLLDSVSEGLFDKHPAVVEFLSSAIEQGLIVKNQESAEIARRILHCCFILDKTTEKQLHDYQWSEKLFDYFHPVRDKKGIKKGVLRSLVTSYRVSGRWFVAAKVASLELVSLRYLKRMRKKNFKPGSLSDKFNQKLWVAMLNLNIYEATLQDWFSKQPGNSEAGFILTCTNAERVTDDGQILYHNTQLWASLYHTWNLCFITGDLPHLDLMYPKLLIPAVANASGDHYIHARAIILTITFSLMTLRIANNQPSAFEIQNKEKLCNLWGEINRKYARELLAVEEKKGRKTMGWFKRMIYKKVYLK</sequence>
<dbReference type="AlphaFoldDB" id="A0A4Q0YL73"/>
<comment type="caution">
    <text evidence="1">The sequence shown here is derived from an EMBL/GenBank/DDBJ whole genome shotgun (WGS) entry which is preliminary data.</text>
</comment>
<proteinExistence type="predicted"/>
<organism evidence="1 2">
    <name type="scientific">Veronia nyctiphanis</name>
    <dbReference type="NCBI Taxonomy" id="1278244"/>
    <lineage>
        <taxon>Bacteria</taxon>
        <taxon>Pseudomonadati</taxon>
        <taxon>Pseudomonadota</taxon>
        <taxon>Gammaproteobacteria</taxon>
        <taxon>Vibrionales</taxon>
        <taxon>Vibrionaceae</taxon>
        <taxon>Veronia</taxon>
    </lineage>
</organism>
<protein>
    <submittedName>
        <fullName evidence="1">Uncharacterized protein</fullName>
    </submittedName>
</protein>
<dbReference type="OrthoDB" id="411176at2"/>
<dbReference type="EMBL" id="PEIB01000036">
    <property type="protein sequence ID" value="RXJ71522.1"/>
    <property type="molecule type" value="Genomic_DNA"/>
</dbReference>
<dbReference type="RefSeq" id="WP_129123838.1">
    <property type="nucleotide sequence ID" value="NZ_PEIB01000036.1"/>
</dbReference>